<keyword evidence="6 10" id="KW-0689">Ribosomal protein</keyword>
<comment type="function">
    <text evidence="10 13">This protein binds specifically to 23S rRNA; its binding is stimulated by other ribosomal proteins, e.g., L4, L17, and L20. It is important during the early stages of 50S assembly. It makes multiple contacts with different domains of the 23S rRNA in the assembled 50S subunit and ribosome.</text>
</comment>
<dbReference type="InterPro" id="IPR047867">
    <property type="entry name" value="Ribosomal_uL22_bac/org-type"/>
</dbReference>
<dbReference type="InterPro" id="IPR018260">
    <property type="entry name" value="Ribosomal_uL22_CS"/>
</dbReference>
<evidence type="ECO:0000256" key="13">
    <source>
        <dbReference type="RuleBase" id="RU004008"/>
    </source>
</evidence>
<dbReference type="GO" id="GO:0005840">
    <property type="term" value="C:ribosome"/>
    <property type="evidence" value="ECO:0007669"/>
    <property type="project" value="UniProtKB-KW"/>
</dbReference>
<evidence type="ECO:0000256" key="1">
    <source>
        <dbReference type="ARBA" id="ARBA00003478"/>
    </source>
</evidence>
<dbReference type="InterPro" id="IPR036394">
    <property type="entry name" value="Ribosomal_uL22_sf"/>
</dbReference>
<evidence type="ECO:0000256" key="7">
    <source>
        <dbReference type="ARBA" id="ARBA00023274"/>
    </source>
</evidence>
<dbReference type="RefSeq" id="WP_380775036.1">
    <property type="nucleotide sequence ID" value="NZ_JBHUEO010000057.1"/>
</dbReference>
<dbReference type="CDD" id="cd00336">
    <property type="entry name" value="Ribosomal_L22"/>
    <property type="match status" value="1"/>
</dbReference>
<evidence type="ECO:0000313" key="14">
    <source>
        <dbReference type="EMBL" id="MFD1708107.1"/>
    </source>
</evidence>
<dbReference type="InterPro" id="IPR001063">
    <property type="entry name" value="Ribosomal_uL22"/>
</dbReference>
<organism evidence="14 15">
    <name type="scientific">Siminovitchia sediminis</name>
    <dbReference type="NCBI Taxonomy" id="1274353"/>
    <lineage>
        <taxon>Bacteria</taxon>
        <taxon>Bacillati</taxon>
        <taxon>Bacillota</taxon>
        <taxon>Bacilli</taxon>
        <taxon>Bacillales</taxon>
        <taxon>Bacillaceae</taxon>
        <taxon>Siminovitchia</taxon>
    </lineage>
</organism>
<evidence type="ECO:0000313" key="15">
    <source>
        <dbReference type="Proteomes" id="UP001597301"/>
    </source>
</evidence>
<evidence type="ECO:0000256" key="10">
    <source>
        <dbReference type="HAMAP-Rule" id="MF_01331"/>
    </source>
</evidence>
<dbReference type="Pfam" id="PF00237">
    <property type="entry name" value="Ribosomal_L22"/>
    <property type="match status" value="1"/>
</dbReference>
<comment type="caution">
    <text evidence="14">The sequence shown here is derived from an EMBL/GenBank/DDBJ whole genome shotgun (WGS) entry which is preliminary data.</text>
</comment>
<evidence type="ECO:0000256" key="11">
    <source>
        <dbReference type="RuleBase" id="RU004005"/>
    </source>
</evidence>
<dbReference type="EMBL" id="JBHUEO010000057">
    <property type="protein sequence ID" value="MFD1708107.1"/>
    <property type="molecule type" value="Genomic_DNA"/>
</dbReference>
<proteinExistence type="inferred from homology"/>
<comment type="function">
    <text evidence="8">This protein binds specifically to 23S rRNA; its binding is stimulated by other ribosomal proteins, e.g. L4, L17, and L20. It is important during the early stages of 50S assembly. It makes multiple contacts with different domains of the 23S rRNA in the assembled 50S subunit and ribosome.</text>
</comment>
<comment type="subunit">
    <text evidence="3 10 12">Part of the 50S ribosomal subunit.</text>
</comment>
<keyword evidence="15" id="KW-1185">Reference proteome</keyword>
<dbReference type="Gene3D" id="3.90.470.10">
    <property type="entry name" value="Ribosomal protein L22/L17"/>
    <property type="match status" value="1"/>
</dbReference>
<comment type="similarity">
    <text evidence="2 10 11">Belongs to the universal ribosomal protein uL22 family.</text>
</comment>
<dbReference type="SUPFAM" id="SSF54843">
    <property type="entry name" value="Ribosomal protein L22"/>
    <property type="match status" value="1"/>
</dbReference>
<protein>
    <recommendedName>
        <fullName evidence="9 10">Large ribosomal subunit protein uL22</fullName>
    </recommendedName>
</protein>
<keyword evidence="7 10" id="KW-0687">Ribonucleoprotein</keyword>
<comment type="function">
    <text evidence="1 10">The globular domain of the protein is located near the polypeptide exit tunnel on the outside of the subunit, while an extended beta-hairpin is found that lines the wall of the exit tunnel in the center of the 70S ribosome.</text>
</comment>
<dbReference type="PANTHER" id="PTHR13501:SF8">
    <property type="entry name" value="LARGE RIBOSOMAL SUBUNIT PROTEIN UL22M"/>
    <property type="match status" value="1"/>
</dbReference>
<evidence type="ECO:0000256" key="5">
    <source>
        <dbReference type="ARBA" id="ARBA00022884"/>
    </source>
</evidence>
<sequence length="114" mass="12596">MQEAKAVAKTVRIAPRKARLVVDLIRGKQVGEAVAILKHTPKAASPIVEKLLKSAIANAEHNYDMDVNNLLVSKVYVDEGPTMKRFRPRAQGRASQINKRTSHITIVVSEKKEG</sequence>
<evidence type="ECO:0000256" key="4">
    <source>
        <dbReference type="ARBA" id="ARBA00022730"/>
    </source>
</evidence>
<keyword evidence="5 10" id="KW-0694">RNA-binding</keyword>
<dbReference type="PROSITE" id="PS00464">
    <property type="entry name" value="RIBOSOMAL_L22"/>
    <property type="match status" value="1"/>
</dbReference>
<dbReference type="PANTHER" id="PTHR13501">
    <property type="entry name" value="CHLOROPLAST 50S RIBOSOMAL PROTEIN L22-RELATED"/>
    <property type="match status" value="1"/>
</dbReference>
<gene>
    <name evidence="10 14" type="primary">rplV</name>
    <name evidence="14" type="ORF">ACFSCZ_15385</name>
</gene>
<evidence type="ECO:0000256" key="9">
    <source>
        <dbReference type="ARBA" id="ARBA00035207"/>
    </source>
</evidence>
<evidence type="ECO:0000256" key="12">
    <source>
        <dbReference type="RuleBase" id="RU004006"/>
    </source>
</evidence>
<evidence type="ECO:0000256" key="3">
    <source>
        <dbReference type="ARBA" id="ARBA00011838"/>
    </source>
</evidence>
<dbReference type="InterPro" id="IPR005727">
    <property type="entry name" value="Ribosomal_uL22_bac/chlpt-type"/>
</dbReference>
<name>A0ABW4KIX9_9BACI</name>
<evidence type="ECO:0000256" key="2">
    <source>
        <dbReference type="ARBA" id="ARBA00009451"/>
    </source>
</evidence>
<dbReference type="NCBIfam" id="TIGR01044">
    <property type="entry name" value="rplV_bact"/>
    <property type="match status" value="1"/>
</dbReference>
<evidence type="ECO:0000256" key="8">
    <source>
        <dbReference type="ARBA" id="ARBA00025084"/>
    </source>
</evidence>
<reference evidence="15" key="1">
    <citation type="journal article" date="2019" name="Int. J. Syst. Evol. Microbiol.">
        <title>The Global Catalogue of Microorganisms (GCM) 10K type strain sequencing project: providing services to taxonomists for standard genome sequencing and annotation.</title>
        <authorList>
            <consortium name="The Broad Institute Genomics Platform"/>
            <consortium name="The Broad Institute Genome Sequencing Center for Infectious Disease"/>
            <person name="Wu L."/>
            <person name="Ma J."/>
        </authorList>
    </citation>
    <scope>NUCLEOTIDE SEQUENCE [LARGE SCALE GENOMIC DNA]</scope>
    <source>
        <strain evidence="15">CGMCC 1.12295</strain>
    </source>
</reference>
<evidence type="ECO:0000256" key="6">
    <source>
        <dbReference type="ARBA" id="ARBA00022980"/>
    </source>
</evidence>
<dbReference type="Proteomes" id="UP001597301">
    <property type="component" value="Unassembled WGS sequence"/>
</dbReference>
<keyword evidence="4 10" id="KW-0699">rRNA-binding</keyword>
<dbReference type="HAMAP" id="MF_01331_B">
    <property type="entry name" value="Ribosomal_uL22_B"/>
    <property type="match status" value="1"/>
</dbReference>
<accession>A0ABW4KIX9</accession>